<feature type="compositionally biased region" description="Polar residues" evidence="1">
    <location>
        <begin position="1"/>
        <end position="16"/>
    </location>
</feature>
<reference evidence="2" key="2">
    <citation type="submission" date="2021-03" db="UniProtKB">
        <authorList>
            <consortium name="EnsemblPlants"/>
        </authorList>
    </citation>
    <scope>IDENTIFICATION</scope>
</reference>
<name>A0A803NP40_CANSA</name>
<dbReference type="EMBL" id="UZAU01000015">
    <property type="status" value="NOT_ANNOTATED_CDS"/>
    <property type="molecule type" value="Genomic_DNA"/>
</dbReference>
<accession>A0A803NP40</accession>
<evidence type="ECO:0000313" key="3">
    <source>
        <dbReference type="Proteomes" id="UP000596661"/>
    </source>
</evidence>
<dbReference type="Gramene" id="evm.model.01.439">
    <property type="protein sequence ID" value="cds.evm.model.01.439"/>
    <property type="gene ID" value="evm.TU.01.439"/>
</dbReference>
<organism evidence="2 3">
    <name type="scientific">Cannabis sativa</name>
    <name type="common">Hemp</name>
    <name type="synonym">Marijuana</name>
    <dbReference type="NCBI Taxonomy" id="3483"/>
    <lineage>
        <taxon>Eukaryota</taxon>
        <taxon>Viridiplantae</taxon>
        <taxon>Streptophyta</taxon>
        <taxon>Embryophyta</taxon>
        <taxon>Tracheophyta</taxon>
        <taxon>Spermatophyta</taxon>
        <taxon>Magnoliopsida</taxon>
        <taxon>eudicotyledons</taxon>
        <taxon>Gunneridae</taxon>
        <taxon>Pentapetalae</taxon>
        <taxon>rosids</taxon>
        <taxon>fabids</taxon>
        <taxon>Rosales</taxon>
        <taxon>Cannabaceae</taxon>
        <taxon>Cannabis</taxon>
    </lineage>
</organism>
<reference evidence="2" key="1">
    <citation type="submission" date="2018-11" db="EMBL/GenBank/DDBJ databases">
        <authorList>
            <person name="Grassa J C."/>
        </authorList>
    </citation>
    <scope>NUCLEOTIDE SEQUENCE [LARGE SCALE GENOMIC DNA]</scope>
</reference>
<keyword evidence="3" id="KW-1185">Reference proteome</keyword>
<feature type="region of interest" description="Disordered" evidence="1">
    <location>
        <begin position="1"/>
        <end position="25"/>
    </location>
</feature>
<sequence length="131" mass="13399">MYIGSHFSSQYGSGRPSQALHGSASGGAGSTYSTSNLSYGGKNIGFVGSGNLGFGKNVNIAATSSYTTNGCYDGTYTNIYDGGSIYGNATWRSSQLELEGSVSFGFGLGNGSSDIMNKNSGYIGGYGVTNR</sequence>
<evidence type="ECO:0000256" key="1">
    <source>
        <dbReference type="SAM" id="MobiDB-lite"/>
    </source>
</evidence>
<dbReference type="EnsemblPlants" id="evm.model.01.439">
    <property type="protein sequence ID" value="cds.evm.model.01.439"/>
    <property type="gene ID" value="evm.TU.01.439"/>
</dbReference>
<evidence type="ECO:0000313" key="2">
    <source>
        <dbReference type="EnsemblPlants" id="cds.evm.model.01.439"/>
    </source>
</evidence>
<dbReference type="Proteomes" id="UP000596661">
    <property type="component" value="Chromosome 1"/>
</dbReference>
<protein>
    <submittedName>
        <fullName evidence="2">Uncharacterized protein</fullName>
    </submittedName>
</protein>
<dbReference type="AlphaFoldDB" id="A0A803NP40"/>
<dbReference type="OMA" id="WQSASSK"/>
<proteinExistence type="predicted"/>